<organism evidence="2 3">
    <name type="scientific">Pleionea mediterranea</name>
    <dbReference type="NCBI Taxonomy" id="523701"/>
    <lineage>
        <taxon>Bacteria</taxon>
        <taxon>Pseudomonadati</taxon>
        <taxon>Pseudomonadota</taxon>
        <taxon>Gammaproteobacteria</taxon>
        <taxon>Oceanospirillales</taxon>
        <taxon>Pleioneaceae</taxon>
        <taxon>Pleionea</taxon>
    </lineage>
</organism>
<dbReference type="Pfam" id="PF01882">
    <property type="entry name" value="DUF58"/>
    <property type="match status" value="1"/>
</dbReference>
<dbReference type="EMBL" id="QGGU01000003">
    <property type="protein sequence ID" value="PWK53388.1"/>
    <property type="molecule type" value="Genomic_DNA"/>
</dbReference>
<dbReference type="InterPro" id="IPR002881">
    <property type="entry name" value="DUF58"/>
</dbReference>
<evidence type="ECO:0000259" key="1">
    <source>
        <dbReference type="Pfam" id="PF01882"/>
    </source>
</evidence>
<sequence length="334" mass="38631">MSNWRHNNPGRAHSIPTHEVGIELSLSEMLECKKQADAMELPTQQHVKTHLLGGFISHFKGRGMDFDEARPYQMGDDIRSIDWRVTARTGEAHTKIYREERERPIFVILDQSAGMMFGSRRQFKSVQAAKIAATIMWKTLSDGNRFGALLFDEFNHFEHKPATTRKNCLRVLNQIVDNHNTQINRLYRSNTYTIPENFALEKTLSRTRHLARPGSLIFIVSDFQQYNDNCENHLMRLSQHNEVNLIQLYDPLEQELPPSGQYTITNGLERASINTQSRALRQSYQHHFDQRNQQLKELCLKHRMRWNLLSADDDLTQRLTAATANKRAAMGGAT</sequence>
<dbReference type="InterPro" id="IPR036465">
    <property type="entry name" value="vWFA_dom_sf"/>
</dbReference>
<dbReference type="OrthoDB" id="9812729at2"/>
<feature type="domain" description="DUF58" evidence="1">
    <location>
        <begin position="68"/>
        <end position="290"/>
    </location>
</feature>
<proteinExistence type="predicted"/>
<keyword evidence="3" id="KW-1185">Reference proteome</keyword>
<dbReference type="RefSeq" id="WP_109762605.1">
    <property type="nucleotide sequence ID" value="NZ_QGGU01000003.1"/>
</dbReference>
<accession>A0A316FXR7</accession>
<evidence type="ECO:0000313" key="3">
    <source>
        <dbReference type="Proteomes" id="UP000245790"/>
    </source>
</evidence>
<reference evidence="2 3" key="1">
    <citation type="submission" date="2018-05" db="EMBL/GenBank/DDBJ databases">
        <title>Genomic Encyclopedia of Type Strains, Phase IV (KMG-IV): sequencing the most valuable type-strain genomes for metagenomic binning, comparative biology and taxonomic classification.</title>
        <authorList>
            <person name="Goeker M."/>
        </authorList>
    </citation>
    <scope>NUCLEOTIDE SEQUENCE [LARGE SCALE GENOMIC DNA]</scope>
    <source>
        <strain evidence="2 3">DSM 25350</strain>
    </source>
</reference>
<dbReference type="SUPFAM" id="SSF53300">
    <property type="entry name" value="vWA-like"/>
    <property type="match status" value="1"/>
</dbReference>
<dbReference type="PANTHER" id="PTHR33608:SF12">
    <property type="entry name" value="DUF58 DOMAIN-CONTAINING PROTEIN"/>
    <property type="match status" value="1"/>
</dbReference>
<name>A0A316FXR7_9GAMM</name>
<comment type="caution">
    <text evidence="2">The sequence shown here is derived from an EMBL/GenBank/DDBJ whole genome shotgun (WGS) entry which is preliminary data.</text>
</comment>
<evidence type="ECO:0000313" key="2">
    <source>
        <dbReference type="EMBL" id="PWK53388.1"/>
    </source>
</evidence>
<protein>
    <submittedName>
        <fullName evidence="2">Uncharacterized protein DUF58</fullName>
    </submittedName>
</protein>
<dbReference type="AlphaFoldDB" id="A0A316FXR7"/>
<dbReference type="PANTHER" id="PTHR33608">
    <property type="entry name" value="BLL2464 PROTEIN"/>
    <property type="match status" value="1"/>
</dbReference>
<dbReference type="Proteomes" id="UP000245790">
    <property type="component" value="Unassembled WGS sequence"/>
</dbReference>
<gene>
    <name evidence="2" type="ORF">C8D97_103215</name>
</gene>